<accession>A0AB74TY68</accession>
<evidence type="ECO:0000313" key="10">
    <source>
        <dbReference type="EMBL" id="XBC46420.1"/>
    </source>
</evidence>
<feature type="domain" description="Exonuclease" evidence="9">
    <location>
        <begin position="133"/>
        <end position="298"/>
    </location>
</feature>
<dbReference type="GO" id="GO:0008408">
    <property type="term" value="F:3'-5' exonuclease activity"/>
    <property type="evidence" value="ECO:0007669"/>
    <property type="project" value="TreeGrafter"/>
</dbReference>
<dbReference type="KEGG" id="dst:VUQ06_00940"/>
<evidence type="ECO:0000313" key="11">
    <source>
        <dbReference type="EMBL" id="XBC49818.1"/>
    </source>
</evidence>
<keyword evidence="3" id="KW-0235">DNA replication</keyword>
<dbReference type="Gene3D" id="3.30.420.10">
    <property type="entry name" value="Ribonuclease H-like superfamily/Ribonuclease H"/>
    <property type="match status" value="1"/>
</dbReference>
<proteinExistence type="predicted"/>
<dbReference type="InterPro" id="IPR006054">
    <property type="entry name" value="DnaQ"/>
</dbReference>
<dbReference type="Pfam" id="PF00929">
    <property type="entry name" value="RNase_T"/>
    <property type="match status" value="1"/>
</dbReference>
<dbReference type="CDD" id="cd09755">
    <property type="entry name" value="Cas2_I-E"/>
    <property type="match status" value="1"/>
</dbReference>
<dbReference type="EMBL" id="CP142433">
    <property type="protein sequence ID" value="XBC46420.1"/>
    <property type="molecule type" value="Genomic_DNA"/>
</dbReference>
<dbReference type="GO" id="GO:0006260">
    <property type="term" value="P:DNA replication"/>
    <property type="evidence" value="ECO:0007669"/>
    <property type="project" value="UniProtKB-KW"/>
</dbReference>
<keyword evidence="1" id="KW-0808">Transferase</keyword>
<keyword evidence="7" id="KW-0239">DNA-directed DNA polymerase</keyword>
<dbReference type="GO" id="GO:0003677">
    <property type="term" value="F:DNA binding"/>
    <property type="evidence" value="ECO:0007669"/>
    <property type="project" value="InterPro"/>
</dbReference>
<protein>
    <recommendedName>
        <fullName evidence="8">DNA polymerase III polC-type</fullName>
    </recommendedName>
</protein>
<evidence type="ECO:0000256" key="8">
    <source>
        <dbReference type="ARBA" id="ARBA00070925"/>
    </source>
</evidence>
<reference evidence="11" key="1">
    <citation type="submission" date="2023-12" db="EMBL/GenBank/DDBJ databases">
        <title>Dolosigranulum savutii sp. nov. isolated from human upper respiratory samples collected in Botswana.</title>
        <authorList>
            <person name="Kelly M.S."/>
        </authorList>
    </citation>
    <scope>NUCLEOTIDE SEQUENCE</scope>
    <source>
        <strain evidence="11">MSK294</strain>
        <strain evidence="10">MSK433</strain>
    </source>
</reference>
<keyword evidence="6" id="KW-0269">Exonuclease</keyword>
<dbReference type="NCBIfam" id="TIGR01873">
    <property type="entry name" value="cas_CT1978"/>
    <property type="match status" value="1"/>
</dbReference>
<evidence type="ECO:0000256" key="3">
    <source>
        <dbReference type="ARBA" id="ARBA00022705"/>
    </source>
</evidence>
<name>A0AB74TY68_9LACT</name>
<dbReference type="CDD" id="cd06127">
    <property type="entry name" value="DEDDh"/>
    <property type="match status" value="1"/>
</dbReference>
<evidence type="ECO:0000256" key="4">
    <source>
        <dbReference type="ARBA" id="ARBA00022722"/>
    </source>
</evidence>
<keyword evidence="2" id="KW-0548">Nucleotidyltransferase</keyword>
<sequence length="302" mass="34558">MPLTVITLKKVPASLRGDLSKWMQEIDTGVYVGNFSTRIRERIWTRVLETCKDGDACMCFSSNNEIGYKICISDSNREVIDIDGIPLVRLLSKSRIKDSGNVKGKRGFSKAAKYRKARKYSNVKSEFHKRQFEYVSIDIETDGLDIVNDHIIEIGAYKEVNGVPFTYQSFVKTDRRLSKSITQLTGLSDGDLKNGQSLEKALIELVDFIGDRPIIGYNVYFDLKFINRDLKKLSYGTLGNDVVDIMEFVKKDKQYVSGYKLNDVLKEYGIENMQPHRALEDAKSTYLLSKKLNEFVRIINQK</sequence>
<dbReference type="InterPro" id="IPR012337">
    <property type="entry name" value="RNaseH-like_sf"/>
</dbReference>
<dbReference type="RefSeq" id="WP_347300706.1">
    <property type="nucleotide sequence ID" value="NZ_CP142433.1"/>
</dbReference>
<dbReference type="AlphaFoldDB" id="A0AB74TY68"/>
<dbReference type="Pfam" id="PF09707">
    <property type="entry name" value="Cas_Cas2CT1978"/>
    <property type="match status" value="1"/>
</dbReference>
<dbReference type="PANTHER" id="PTHR30231:SF4">
    <property type="entry name" value="PROTEIN NEN2"/>
    <property type="match status" value="1"/>
</dbReference>
<dbReference type="Gene3D" id="3.30.70.240">
    <property type="match status" value="1"/>
</dbReference>
<dbReference type="EMBL" id="CP142435">
    <property type="protein sequence ID" value="XBC49818.1"/>
    <property type="molecule type" value="Genomic_DNA"/>
</dbReference>
<dbReference type="FunFam" id="3.30.420.10:FF:000045">
    <property type="entry name" value="3'-5' exonuclease DinG"/>
    <property type="match status" value="1"/>
</dbReference>
<keyword evidence="5" id="KW-0378">Hydrolase</keyword>
<keyword evidence="4" id="KW-0540">Nuclease</keyword>
<dbReference type="InterPro" id="IPR010152">
    <property type="entry name" value="CRISPR-assoc_prot_Cas2_sub"/>
</dbReference>
<dbReference type="SMART" id="SM00479">
    <property type="entry name" value="EXOIII"/>
    <property type="match status" value="1"/>
</dbReference>
<evidence type="ECO:0000256" key="6">
    <source>
        <dbReference type="ARBA" id="ARBA00022839"/>
    </source>
</evidence>
<dbReference type="InterPro" id="IPR036397">
    <property type="entry name" value="RNaseH_sf"/>
</dbReference>
<dbReference type="PANTHER" id="PTHR30231">
    <property type="entry name" value="DNA POLYMERASE III SUBUNIT EPSILON"/>
    <property type="match status" value="1"/>
</dbReference>
<dbReference type="GO" id="GO:0003887">
    <property type="term" value="F:DNA-directed DNA polymerase activity"/>
    <property type="evidence" value="ECO:0007669"/>
    <property type="project" value="UniProtKB-KW"/>
</dbReference>
<dbReference type="SUPFAM" id="SSF53098">
    <property type="entry name" value="Ribonuclease H-like"/>
    <property type="match status" value="1"/>
</dbReference>
<gene>
    <name evidence="11" type="primary">cas2e</name>
    <name evidence="11" type="ORF">VUQ06_00940</name>
    <name evidence="10" type="ORF">VUQ08_02050</name>
</gene>
<evidence type="ECO:0000256" key="2">
    <source>
        <dbReference type="ARBA" id="ARBA00022695"/>
    </source>
</evidence>
<organism evidence="11">
    <name type="scientific">Dolosigranulum savutiense</name>
    <dbReference type="NCBI Taxonomy" id="3110288"/>
    <lineage>
        <taxon>Bacteria</taxon>
        <taxon>Bacillati</taxon>
        <taxon>Bacillota</taxon>
        <taxon>Bacilli</taxon>
        <taxon>Lactobacillales</taxon>
        <taxon>Carnobacteriaceae</taxon>
        <taxon>Dolosigranulum</taxon>
    </lineage>
</organism>
<dbReference type="NCBIfam" id="TIGR00573">
    <property type="entry name" value="dnaq"/>
    <property type="match status" value="1"/>
</dbReference>
<evidence type="ECO:0000256" key="5">
    <source>
        <dbReference type="ARBA" id="ARBA00022801"/>
    </source>
</evidence>
<dbReference type="InterPro" id="IPR013520">
    <property type="entry name" value="Ribonucl_H"/>
</dbReference>
<dbReference type="GO" id="GO:0005829">
    <property type="term" value="C:cytosol"/>
    <property type="evidence" value="ECO:0007669"/>
    <property type="project" value="TreeGrafter"/>
</dbReference>
<evidence type="ECO:0000259" key="9">
    <source>
        <dbReference type="SMART" id="SM00479"/>
    </source>
</evidence>
<evidence type="ECO:0000256" key="7">
    <source>
        <dbReference type="ARBA" id="ARBA00022932"/>
    </source>
</evidence>
<evidence type="ECO:0000256" key="1">
    <source>
        <dbReference type="ARBA" id="ARBA00022679"/>
    </source>
</evidence>